<comment type="caution">
    <text evidence="1">The sequence shown here is derived from an EMBL/GenBank/DDBJ whole genome shotgun (WGS) entry which is preliminary data.</text>
</comment>
<protein>
    <submittedName>
        <fullName evidence="1">Uncharacterized protein</fullName>
    </submittedName>
</protein>
<dbReference type="Proteomes" id="UP001515480">
    <property type="component" value="Unassembled WGS sequence"/>
</dbReference>
<evidence type="ECO:0000313" key="1">
    <source>
        <dbReference type="EMBL" id="KAL1528090.1"/>
    </source>
</evidence>
<dbReference type="AlphaFoldDB" id="A0AB34K1N2"/>
<reference evidence="1 2" key="1">
    <citation type="journal article" date="2024" name="Science">
        <title>Giant polyketide synthase enzymes in the biosynthesis of giant marine polyether toxins.</title>
        <authorList>
            <person name="Fallon T.R."/>
            <person name="Shende V.V."/>
            <person name="Wierzbicki I.H."/>
            <person name="Pendleton A.L."/>
            <person name="Watervoot N.F."/>
            <person name="Auber R.P."/>
            <person name="Gonzalez D.J."/>
            <person name="Wisecaver J.H."/>
            <person name="Moore B.S."/>
        </authorList>
    </citation>
    <scope>NUCLEOTIDE SEQUENCE [LARGE SCALE GENOMIC DNA]</scope>
    <source>
        <strain evidence="1 2">12B1</strain>
    </source>
</reference>
<dbReference type="EMBL" id="JBGBPQ010000002">
    <property type="protein sequence ID" value="KAL1528090.1"/>
    <property type="molecule type" value="Genomic_DNA"/>
</dbReference>
<name>A0AB34K1N2_PRYPA</name>
<gene>
    <name evidence="1" type="ORF">AB1Y20_009456</name>
</gene>
<keyword evidence="2" id="KW-1185">Reference proteome</keyword>
<sequence>MYITRSCVVWSVGGVLLTDPSPAQLSTLRAGIDYALVAPPRSKPDQWGEIHCCPFPVTLTYDTDEPNAAACVRDIELRYPCAGAARASTPLFADRAGQPYSHGFLGALLHAALTFLYGSSVASLYTFHSYRRQALQAPRQGASPAFADTPALAVTPTSPQPAQPAPPIDRPAAGATAFIPRECWPDEPCLEHNGAGWTVLVRSVTRHTAVVDFPY</sequence>
<proteinExistence type="predicted"/>
<organism evidence="1 2">
    <name type="scientific">Prymnesium parvum</name>
    <name type="common">Toxic golden alga</name>
    <dbReference type="NCBI Taxonomy" id="97485"/>
    <lineage>
        <taxon>Eukaryota</taxon>
        <taxon>Haptista</taxon>
        <taxon>Haptophyta</taxon>
        <taxon>Prymnesiophyceae</taxon>
        <taxon>Prymnesiales</taxon>
        <taxon>Prymnesiaceae</taxon>
        <taxon>Prymnesium</taxon>
    </lineage>
</organism>
<evidence type="ECO:0000313" key="2">
    <source>
        <dbReference type="Proteomes" id="UP001515480"/>
    </source>
</evidence>
<accession>A0AB34K1N2</accession>